<dbReference type="STRING" id="930991.A0A0D0E8N1"/>
<proteinExistence type="predicted"/>
<gene>
    <name evidence="1" type="ORF">PAXRUDRAFT_9404</name>
</gene>
<reference evidence="2" key="2">
    <citation type="submission" date="2015-01" db="EMBL/GenBank/DDBJ databases">
        <title>Evolutionary Origins and Diversification of the Mycorrhizal Mutualists.</title>
        <authorList>
            <consortium name="DOE Joint Genome Institute"/>
            <consortium name="Mycorrhizal Genomics Consortium"/>
            <person name="Kohler A."/>
            <person name="Kuo A."/>
            <person name="Nagy L.G."/>
            <person name="Floudas D."/>
            <person name="Copeland A."/>
            <person name="Barry K.W."/>
            <person name="Cichocki N."/>
            <person name="Veneault-Fourrey C."/>
            <person name="LaButti K."/>
            <person name="Lindquist E.A."/>
            <person name="Lipzen A."/>
            <person name="Lundell T."/>
            <person name="Morin E."/>
            <person name="Murat C."/>
            <person name="Riley R."/>
            <person name="Ohm R."/>
            <person name="Sun H."/>
            <person name="Tunlid A."/>
            <person name="Henrissat B."/>
            <person name="Grigoriev I.V."/>
            <person name="Hibbett D.S."/>
            <person name="Martin F."/>
        </authorList>
    </citation>
    <scope>NUCLEOTIDE SEQUENCE [LARGE SCALE GENOMIC DNA]</scope>
    <source>
        <strain evidence="2">Ve08.2h10</strain>
    </source>
</reference>
<dbReference type="EMBL" id="KN824885">
    <property type="protein sequence ID" value="KIK98654.1"/>
    <property type="molecule type" value="Genomic_DNA"/>
</dbReference>
<dbReference type="OrthoDB" id="6359816at2759"/>
<accession>A0A0D0E8N1</accession>
<organism evidence="1 2">
    <name type="scientific">Paxillus rubicundulus Ve08.2h10</name>
    <dbReference type="NCBI Taxonomy" id="930991"/>
    <lineage>
        <taxon>Eukaryota</taxon>
        <taxon>Fungi</taxon>
        <taxon>Dikarya</taxon>
        <taxon>Basidiomycota</taxon>
        <taxon>Agaricomycotina</taxon>
        <taxon>Agaricomycetes</taxon>
        <taxon>Agaricomycetidae</taxon>
        <taxon>Boletales</taxon>
        <taxon>Paxilineae</taxon>
        <taxon>Paxillaceae</taxon>
        <taxon>Paxillus</taxon>
    </lineage>
</organism>
<reference evidence="1 2" key="1">
    <citation type="submission" date="2014-04" db="EMBL/GenBank/DDBJ databases">
        <authorList>
            <consortium name="DOE Joint Genome Institute"/>
            <person name="Kuo A."/>
            <person name="Kohler A."/>
            <person name="Jargeat P."/>
            <person name="Nagy L.G."/>
            <person name="Floudas D."/>
            <person name="Copeland A."/>
            <person name="Barry K.W."/>
            <person name="Cichocki N."/>
            <person name="Veneault-Fourrey C."/>
            <person name="LaButti K."/>
            <person name="Lindquist E.A."/>
            <person name="Lipzen A."/>
            <person name="Lundell T."/>
            <person name="Morin E."/>
            <person name="Murat C."/>
            <person name="Sun H."/>
            <person name="Tunlid A."/>
            <person name="Henrissat B."/>
            <person name="Grigoriev I.V."/>
            <person name="Hibbett D.S."/>
            <person name="Martin F."/>
            <person name="Nordberg H.P."/>
            <person name="Cantor M.N."/>
            <person name="Hua S.X."/>
        </authorList>
    </citation>
    <scope>NUCLEOTIDE SEQUENCE [LARGE SCALE GENOMIC DNA]</scope>
    <source>
        <strain evidence="1 2">Ve08.2h10</strain>
    </source>
</reference>
<dbReference type="AlphaFoldDB" id="A0A0D0E8N1"/>
<dbReference type="Proteomes" id="UP000054538">
    <property type="component" value="Unassembled WGS sequence"/>
</dbReference>
<sequence>MEDLKNRAFNAVNAGLSTVNIVDEALSVFSSRHPDIQKLELDMLVEKRKEPEVQQALETKITQLVTEQLPHSATVLTSLIRLFSGL</sequence>
<keyword evidence="2" id="KW-1185">Reference proteome</keyword>
<dbReference type="InParanoid" id="A0A0D0E8N1"/>
<evidence type="ECO:0000313" key="2">
    <source>
        <dbReference type="Proteomes" id="UP000054538"/>
    </source>
</evidence>
<protein>
    <submittedName>
        <fullName evidence="1">Uncharacterized protein</fullName>
    </submittedName>
</protein>
<evidence type="ECO:0000313" key="1">
    <source>
        <dbReference type="EMBL" id="KIK98654.1"/>
    </source>
</evidence>
<dbReference type="HOGENOM" id="CLU_173725_0_0_1"/>
<name>A0A0D0E8N1_9AGAM</name>